<dbReference type="KEGG" id="sna:Snas_1561"/>
<keyword evidence="2" id="KW-1185">Reference proteome</keyword>
<dbReference type="RefSeq" id="WP_013016835.1">
    <property type="nucleotide sequence ID" value="NC_013947.1"/>
</dbReference>
<protein>
    <submittedName>
        <fullName evidence="1">Uncharacterized protein</fullName>
    </submittedName>
</protein>
<dbReference type="OrthoDB" id="6199084at2"/>
<dbReference type="HOGENOM" id="CLU_2345324_0_0_11"/>
<dbReference type="Proteomes" id="UP000000844">
    <property type="component" value="Chromosome"/>
</dbReference>
<name>D3PWA7_STANL</name>
<evidence type="ECO:0000313" key="2">
    <source>
        <dbReference type="Proteomes" id="UP000000844"/>
    </source>
</evidence>
<dbReference type="EMBL" id="CP001778">
    <property type="protein sequence ID" value="ADD41264.1"/>
    <property type="molecule type" value="Genomic_DNA"/>
</dbReference>
<evidence type="ECO:0000313" key="1">
    <source>
        <dbReference type="EMBL" id="ADD41264.1"/>
    </source>
</evidence>
<dbReference type="STRING" id="446470.Snas_1561"/>
<organism evidence="1 2">
    <name type="scientific">Stackebrandtia nassauensis (strain DSM 44728 / CIP 108903 / NRRL B-16338 / NBRC 102104 / LLR-40K-21)</name>
    <dbReference type="NCBI Taxonomy" id="446470"/>
    <lineage>
        <taxon>Bacteria</taxon>
        <taxon>Bacillati</taxon>
        <taxon>Actinomycetota</taxon>
        <taxon>Actinomycetes</taxon>
        <taxon>Glycomycetales</taxon>
        <taxon>Glycomycetaceae</taxon>
        <taxon>Stackebrandtia</taxon>
    </lineage>
</organism>
<proteinExistence type="predicted"/>
<dbReference type="AlphaFoldDB" id="D3PWA7"/>
<reference evidence="1 2" key="1">
    <citation type="journal article" date="2009" name="Stand. Genomic Sci.">
        <title>Complete genome sequence of Stackebrandtia nassauensis type strain (LLR-40K-21).</title>
        <authorList>
            <person name="Munk C."/>
            <person name="Lapidus A."/>
            <person name="Copeland A."/>
            <person name="Jando M."/>
            <person name="Mayilraj S."/>
            <person name="Glavina Del Rio T."/>
            <person name="Nolan M."/>
            <person name="Chen F."/>
            <person name="Lucas S."/>
            <person name="Tice H."/>
            <person name="Cheng J.F."/>
            <person name="Han C."/>
            <person name="Detter J.C."/>
            <person name="Bruce D."/>
            <person name="Goodwin L."/>
            <person name="Chain P."/>
            <person name="Pitluck S."/>
            <person name="Goker M."/>
            <person name="Ovchinikova G."/>
            <person name="Pati A."/>
            <person name="Ivanova N."/>
            <person name="Mavromatis K."/>
            <person name="Chen A."/>
            <person name="Palaniappan K."/>
            <person name="Land M."/>
            <person name="Hauser L."/>
            <person name="Chang Y.J."/>
            <person name="Jeffries C.D."/>
            <person name="Bristow J."/>
            <person name="Eisen J.A."/>
            <person name="Markowitz V."/>
            <person name="Hugenholtz P."/>
            <person name="Kyrpides N.C."/>
            <person name="Klenk H.P."/>
        </authorList>
    </citation>
    <scope>NUCLEOTIDE SEQUENCE [LARGE SCALE GENOMIC DNA]</scope>
    <source>
        <strain evidence="2">DSM 44728 / CIP 108903 / NRRL B-16338 / NBRC 102104 / LLR-40K-21</strain>
    </source>
</reference>
<sequence length="97" mass="10568">MSECLNIAYLPRGTGEPQRFRYAFGLGPGLELTGVGSSTGDRHLPDGTAVSALRFRADQRLSRRLRLWLETGRSPARLLWRAVGELATRCAVAGLAV</sequence>
<gene>
    <name evidence="1" type="ordered locus">Snas_1561</name>
</gene>
<accession>D3PWA7</accession>